<evidence type="ECO:0000256" key="3">
    <source>
        <dbReference type="RuleBase" id="RU004508"/>
    </source>
</evidence>
<dbReference type="InterPro" id="IPR000653">
    <property type="entry name" value="DegT/StrS_aminotransferase"/>
</dbReference>
<accession>A0ABU5NCV9</accession>
<dbReference type="Gene3D" id="3.40.640.10">
    <property type="entry name" value="Type I PLP-dependent aspartate aminotransferase-like (Major domain)"/>
    <property type="match status" value="1"/>
</dbReference>
<keyword evidence="4" id="KW-0808">Transferase</keyword>
<dbReference type="CDD" id="cd00616">
    <property type="entry name" value="AHBA_syn"/>
    <property type="match status" value="1"/>
</dbReference>
<evidence type="ECO:0000256" key="2">
    <source>
        <dbReference type="ARBA" id="ARBA00037999"/>
    </source>
</evidence>
<comment type="similarity">
    <text evidence="2 3">Belongs to the DegT/DnrJ/EryC1 family.</text>
</comment>
<dbReference type="SUPFAM" id="SSF53383">
    <property type="entry name" value="PLP-dependent transferases"/>
    <property type="match status" value="1"/>
</dbReference>
<reference evidence="4 5" key="1">
    <citation type="submission" date="2023-03" db="EMBL/GenBank/DDBJ databases">
        <title>Host association and intracellularity evolved multiple times independently in the Rickettsiales.</title>
        <authorList>
            <person name="Castelli M."/>
            <person name="Nardi T."/>
            <person name="Gammuto L."/>
            <person name="Bellinzona G."/>
            <person name="Sabaneyeva E."/>
            <person name="Potekhin A."/>
            <person name="Serra V."/>
            <person name="Petroni G."/>
            <person name="Sassera D."/>
        </authorList>
    </citation>
    <scope>NUCLEOTIDE SEQUENCE [LARGE SCALE GENOMIC DNA]</scope>
    <source>
        <strain evidence="4 5">Sr 2-6</strain>
    </source>
</reference>
<sequence>MDVHFLDLKKVYKELKSEFDHLWYEVNEDSSYILGDKLSKFEQEFAQYLGVKHVIGVGDGFDALVLSIKAMDIKAGDEVIVPAHTFIASWLAVSEAGATPVPVEVDSKTCLIDPLKIEKAITSRTKAIMPVHLYGRVCDMRQIIEIANRHNLKIIEDSAQAHGAVDLITGKKAGTFGDCSGFSFYPGKNLGCFGDGGCISTNDSALAEKIKLLRNYGSPVRYEHKIKGVNSRLDELQAGVLSIKLKHLDSWNEKRRAVAKIYLSELAGIGDIILPEYDAGHVWHIFAIRTSRRDELKEFLGKNGVGAIIHYPKPIHMQEAYKDMNITQGSFVNTEKICSSVLSLPMHPYLQEKEAAYCAGIIKKFFA</sequence>
<dbReference type="InterPro" id="IPR015421">
    <property type="entry name" value="PyrdxlP-dep_Trfase_major"/>
</dbReference>
<comment type="caution">
    <text evidence="4">The sequence shown here is derived from an EMBL/GenBank/DDBJ whole genome shotgun (WGS) entry which is preliminary data.</text>
</comment>
<dbReference type="Proteomes" id="UP001291687">
    <property type="component" value="Unassembled WGS sequence"/>
</dbReference>
<protein>
    <submittedName>
        <fullName evidence="4">DegT/DnrJ/EryC1/StrS family aminotransferase</fullName>
    </submittedName>
</protein>
<dbReference type="GO" id="GO:0008483">
    <property type="term" value="F:transaminase activity"/>
    <property type="evidence" value="ECO:0007669"/>
    <property type="project" value="UniProtKB-KW"/>
</dbReference>
<keyword evidence="5" id="KW-1185">Reference proteome</keyword>
<evidence type="ECO:0000256" key="1">
    <source>
        <dbReference type="ARBA" id="ARBA00022898"/>
    </source>
</evidence>
<evidence type="ECO:0000313" key="4">
    <source>
        <dbReference type="EMBL" id="MEA0971013.1"/>
    </source>
</evidence>
<proteinExistence type="inferred from homology"/>
<dbReference type="InterPro" id="IPR015422">
    <property type="entry name" value="PyrdxlP-dep_Trfase_small"/>
</dbReference>
<dbReference type="Pfam" id="PF01041">
    <property type="entry name" value="DegT_DnrJ_EryC1"/>
    <property type="match status" value="1"/>
</dbReference>
<name>A0ABU5NCV9_9RICK</name>
<dbReference type="RefSeq" id="WP_322776912.1">
    <property type="nucleotide sequence ID" value="NZ_JARJFB010000070.1"/>
</dbReference>
<dbReference type="Gene3D" id="3.90.1150.10">
    <property type="entry name" value="Aspartate Aminotransferase, domain 1"/>
    <property type="match status" value="1"/>
</dbReference>
<keyword evidence="4" id="KW-0032">Aminotransferase</keyword>
<keyword evidence="1 3" id="KW-0663">Pyridoxal phosphate</keyword>
<dbReference type="EMBL" id="JARJFB010000070">
    <property type="protein sequence ID" value="MEA0971013.1"/>
    <property type="molecule type" value="Genomic_DNA"/>
</dbReference>
<gene>
    <name evidence="4" type="ORF">Megvenef_00984</name>
</gene>
<dbReference type="InterPro" id="IPR015424">
    <property type="entry name" value="PyrdxlP-dep_Trfase"/>
</dbReference>
<dbReference type="PANTHER" id="PTHR30244">
    <property type="entry name" value="TRANSAMINASE"/>
    <property type="match status" value="1"/>
</dbReference>
<dbReference type="PIRSF" id="PIRSF000390">
    <property type="entry name" value="PLP_StrS"/>
    <property type="match status" value="1"/>
</dbReference>
<evidence type="ECO:0000313" key="5">
    <source>
        <dbReference type="Proteomes" id="UP001291687"/>
    </source>
</evidence>
<dbReference type="PANTHER" id="PTHR30244:SF36">
    <property type="entry name" value="3-OXO-GLUCOSE-6-PHOSPHATE:GLUTAMATE AMINOTRANSFERASE"/>
    <property type="match status" value="1"/>
</dbReference>
<organism evidence="4 5">
    <name type="scientific">Candidatus Megaera venefica</name>
    <dbReference type="NCBI Taxonomy" id="2055910"/>
    <lineage>
        <taxon>Bacteria</taxon>
        <taxon>Pseudomonadati</taxon>
        <taxon>Pseudomonadota</taxon>
        <taxon>Alphaproteobacteria</taxon>
        <taxon>Rickettsiales</taxon>
        <taxon>Rickettsiaceae</taxon>
        <taxon>Candidatus Megaera</taxon>
    </lineage>
</organism>